<feature type="non-terminal residue" evidence="1">
    <location>
        <position position="1"/>
    </location>
</feature>
<organism evidence="1 2">
    <name type="scientific">Bacillus cereus</name>
    <dbReference type="NCBI Taxonomy" id="1396"/>
    <lineage>
        <taxon>Bacteria</taxon>
        <taxon>Bacillati</taxon>
        <taxon>Bacillota</taxon>
        <taxon>Bacilli</taxon>
        <taxon>Bacillales</taxon>
        <taxon>Bacillaceae</taxon>
        <taxon>Bacillus</taxon>
        <taxon>Bacillus cereus group</taxon>
    </lineage>
</organism>
<evidence type="ECO:0000313" key="2">
    <source>
        <dbReference type="Proteomes" id="UP000308444"/>
    </source>
</evidence>
<protein>
    <submittedName>
        <fullName evidence="1">GNAT family N-acetyltransferase</fullName>
    </submittedName>
</protein>
<gene>
    <name evidence="1" type="ORF">FC695_13880</name>
</gene>
<dbReference type="EMBL" id="SZOH01000844">
    <property type="protein sequence ID" value="TKJ03498.1"/>
    <property type="molecule type" value="Genomic_DNA"/>
</dbReference>
<sequence>LSCGYSLIDRIDLSLKHMNFALDLGWNDVSDIRYVVDLVNLRKTEEGRALLDRVEDSLR</sequence>
<evidence type="ECO:0000313" key="1">
    <source>
        <dbReference type="EMBL" id="TKJ03498.1"/>
    </source>
</evidence>
<comment type="caution">
    <text evidence="1">The sequence shown here is derived from an EMBL/GenBank/DDBJ whole genome shotgun (WGS) entry which is preliminary data.</text>
</comment>
<reference evidence="1 2" key="1">
    <citation type="journal article" date="2019" name="Environ. Microbiol.">
        <title>An active ?-lactamase is a part of an orchestrated cell wall stress resistance network of Bacillus subtilis and related rhizosphere species.</title>
        <authorList>
            <person name="Bucher T."/>
            <person name="Keren-Paz A."/>
            <person name="Hausser J."/>
            <person name="Olender T."/>
            <person name="Cytryn E."/>
            <person name="Kolodkin-Gal I."/>
        </authorList>
    </citation>
    <scope>NUCLEOTIDE SEQUENCE [LARGE SCALE GENOMIC DNA]</scope>
    <source>
        <strain evidence="1 2">I32</strain>
    </source>
</reference>
<dbReference type="Proteomes" id="UP000308444">
    <property type="component" value="Unassembled WGS sequence"/>
</dbReference>
<proteinExistence type="predicted"/>
<dbReference type="AlphaFoldDB" id="A0A9X9AAA7"/>
<name>A0A9X9AAA7_BACCE</name>
<accession>A0A9X9AAA7</accession>